<reference evidence="1 2" key="1">
    <citation type="journal article" date="2020" name="Front. Microbiol.">
        <title>Single-cell genomics of novel Actinobacteria with the Wood-Ljungdahl pathway discovered in a serpentinizing system.</title>
        <authorList>
            <person name="Merino N."/>
            <person name="Kawai M."/>
            <person name="Boyd E.S."/>
            <person name="Colman D.R."/>
            <person name="McGlynn S.E."/>
            <person name="Nealson K.H."/>
            <person name="Kurokawa K."/>
            <person name="Hongoh Y."/>
        </authorList>
    </citation>
    <scope>NUCLEOTIDE SEQUENCE [LARGE SCALE GENOMIC DNA]</scope>
    <source>
        <strain evidence="1 2">S42</strain>
    </source>
</reference>
<proteinExistence type="predicted"/>
<evidence type="ECO:0000313" key="1">
    <source>
        <dbReference type="EMBL" id="GFP32584.1"/>
    </source>
</evidence>
<name>A0A6V8PLG6_9ACTN</name>
<organism evidence="1 2">
    <name type="scientific">Candidatus Hakubella thermalkaliphila</name>
    <dbReference type="NCBI Taxonomy" id="2754717"/>
    <lineage>
        <taxon>Bacteria</taxon>
        <taxon>Bacillati</taxon>
        <taxon>Actinomycetota</taxon>
        <taxon>Actinomycetota incertae sedis</taxon>
        <taxon>Candidatus Hakubellales</taxon>
        <taxon>Candidatus Hakubellaceae</taxon>
        <taxon>Candidatus Hakubella</taxon>
    </lineage>
</organism>
<accession>A0A6V8PLG6</accession>
<gene>
    <name evidence="1" type="ORF">HKBW3S42_00888</name>
</gene>
<evidence type="ECO:0000313" key="2">
    <source>
        <dbReference type="Proteomes" id="UP000568877"/>
    </source>
</evidence>
<dbReference type="AlphaFoldDB" id="A0A6V8PLG6"/>
<sequence length="49" mass="5754">MINQVVKPILIELFLLPSNIRNPVADNIAGPYSVQKRERLFFDWKELNL</sequence>
<comment type="caution">
    <text evidence="1">The sequence shown here is derived from an EMBL/GenBank/DDBJ whole genome shotgun (WGS) entry which is preliminary data.</text>
</comment>
<protein>
    <submittedName>
        <fullName evidence="1">Uncharacterized protein</fullName>
    </submittedName>
</protein>
<dbReference type="EMBL" id="BLSA01000105">
    <property type="protein sequence ID" value="GFP32584.1"/>
    <property type="molecule type" value="Genomic_DNA"/>
</dbReference>
<dbReference type="Proteomes" id="UP000568877">
    <property type="component" value="Unassembled WGS sequence"/>
</dbReference>